<reference evidence="1 2" key="1">
    <citation type="journal article" date="2021" name="Commun. Biol.">
        <title>The genome of Shorea leprosula (Dipterocarpaceae) highlights the ecological relevance of drought in aseasonal tropical rainforests.</title>
        <authorList>
            <person name="Ng K.K.S."/>
            <person name="Kobayashi M.J."/>
            <person name="Fawcett J.A."/>
            <person name="Hatakeyama M."/>
            <person name="Paape T."/>
            <person name="Ng C.H."/>
            <person name="Ang C.C."/>
            <person name="Tnah L.H."/>
            <person name="Lee C.T."/>
            <person name="Nishiyama T."/>
            <person name="Sese J."/>
            <person name="O'Brien M.J."/>
            <person name="Copetti D."/>
            <person name="Mohd Noor M.I."/>
            <person name="Ong R.C."/>
            <person name="Putra M."/>
            <person name="Sireger I.Z."/>
            <person name="Indrioko S."/>
            <person name="Kosugi Y."/>
            <person name="Izuno A."/>
            <person name="Isagi Y."/>
            <person name="Lee S.L."/>
            <person name="Shimizu K.K."/>
        </authorList>
    </citation>
    <scope>NUCLEOTIDE SEQUENCE [LARGE SCALE GENOMIC DNA]</scope>
    <source>
        <strain evidence="1">214</strain>
    </source>
</reference>
<evidence type="ECO:0000313" key="1">
    <source>
        <dbReference type="EMBL" id="GKV40737.1"/>
    </source>
</evidence>
<name>A0AAV5LWC0_9ROSI</name>
<sequence>MYTMNTSMQGAGLVEYVKWLNTDKVLCLASWALEVAMQLMPRG</sequence>
<evidence type="ECO:0000313" key="2">
    <source>
        <dbReference type="Proteomes" id="UP001054252"/>
    </source>
</evidence>
<comment type="caution">
    <text evidence="1">The sequence shown here is derived from an EMBL/GenBank/DDBJ whole genome shotgun (WGS) entry which is preliminary data.</text>
</comment>
<dbReference type="AlphaFoldDB" id="A0AAV5LWC0"/>
<protein>
    <submittedName>
        <fullName evidence="1">Uncharacterized protein</fullName>
    </submittedName>
</protein>
<accession>A0AAV5LWC0</accession>
<gene>
    <name evidence="1" type="ORF">SLEP1_g48343</name>
</gene>
<organism evidence="1 2">
    <name type="scientific">Rubroshorea leprosula</name>
    <dbReference type="NCBI Taxonomy" id="152421"/>
    <lineage>
        <taxon>Eukaryota</taxon>
        <taxon>Viridiplantae</taxon>
        <taxon>Streptophyta</taxon>
        <taxon>Embryophyta</taxon>
        <taxon>Tracheophyta</taxon>
        <taxon>Spermatophyta</taxon>
        <taxon>Magnoliopsida</taxon>
        <taxon>eudicotyledons</taxon>
        <taxon>Gunneridae</taxon>
        <taxon>Pentapetalae</taxon>
        <taxon>rosids</taxon>
        <taxon>malvids</taxon>
        <taxon>Malvales</taxon>
        <taxon>Dipterocarpaceae</taxon>
        <taxon>Rubroshorea</taxon>
    </lineage>
</organism>
<dbReference type="Proteomes" id="UP001054252">
    <property type="component" value="Unassembled WGS sequence"/>
</dbReference>
<dbReference type="EMBL" id="BPVZ01000144">
    <property type="protein sequence ID" value="GKV40737.1"/>
    <property type="molecule type" value="Genomic_DNA"/>
</dbReference>
<proteinExistence type="predicted"/>
<keyword evidence="2" id="KW-1185">Reference proteome</keyword>